<name>A0A218X5L8_PUNGR</name>
<dbReference type="InterPro" id="IPR001087">
    <property type="entry name" value="GDSL"/>
</dbReference>
<reference evidence="5" key="1">
    <citation type="journal article" date="2017" name="Plant J.">
        <title>The pomegranate (Punica granatum L.) genome and the genomics of punicalagin biosynthesis.</title>
        <authorList>
            <person name="Qin G."/>
            <person name="Xu C."/>
            <person name="Ming R."/>
            <person name="Tang H."/>
            <person name="Guyot R."/>
            <person name="Kramer E.M."/>
            <person name="Hu Y."/>
            <person name="Yi X."/>
            <person name="Qi Y."/>
            <person name="Xu X."/>
            <person name="Gao Z."/>
            <person name="Pan H."/>
            <person name="Jian J."/>
            <person name="Tian Y."/>
            <person name="Yue Z."/>
            <person name="Xu Y."/>
        </authorList>
    </citation>
    <scope>NUCLEOTIDE SEQUENCE [LARGE SCALE GENOMIC DNA]</scope>
    <source>
        <strain evidence="5">cv. Dabenzi</strain>
    </source>
</reference>
<evidence type="ECO:0000256" key="3">
    <source>
        <dbReference type="SAM" id="Coils"/>
    </source>
</evidence>
<dbReference type="Gene3D" id="3.40.50.1110">
    <property type="entry name" value="SGNH hydrolase"/>
    <property type="match status" value="1"/>
</dbReference>
<keyword evidence="3" id="KW-0175">Coiled coil</keyword>
<dbReference type="AlphaFoldDB" id="A0A218X5L8"/>
<sequence>MNALYIIDIEQNDLSGSFTYLSYEQVIQNIATFITEIKLAVWNFWIHNTGPLGCLPRELATTSAQNATTDYDPYGRLVPLNDAAQEFNRQLRALCEELRSEMTNANILYVHIFSVKYDLIANAAKYSTTLPRALV</sequence>
<dbReference type="Proteomes" id="UP000197138">
    <property type="component" value="Unassembled WGS sequence"/>
</dbReference>
<dbReference type="Pfam" id="PF00657">
    <property type="entry name" value="Lipase_GDSL"/>
    <property type="match status" value="1"/>
</dbReference>
<proteinExistence type="inferred from homology"/>
<dbReference type="EMBL" id="MTKT01002370">
    <property type="protein sequence ID" value="OWM80029.1"/>
    <property type="molecule type" value="Genomic_DNA"/>
</dbReference>
<accession>A0A218X5L8</accession>
<comment type="caution">
    <text evidence="4">The sequence shown here is derived from an EMBL/GenBank/DDBJ whole genome shotgun (WGS) entry which is preliminary data.</text>
</comment>
<feature type="coiled-coil region" evidence="3">
    <location>
        <begin position="81"/>
        <end position="108"/>
    </location>
</feature>
<evidence type="ECO:0000256" key="1">
    <source>
        <dbReference type="ARBA" id="ARBA00008668"/>
    </source>
</evidence>
<organism evidence="4 5">
    <name type="scientific">Punica granatum</name>
    <name type="common">Pomegranate</name>
    <dbReference type="NCBI Taxonomy" id="22663"/>
    <lineage>
        <taxon>Eukaryota</taxon>
        <taxon>Viridiplantae</taxon>
        <taxon>Streptophyta</taxon>
        <taxon>Embryophyta</taxon>
        <taxon>Tracheophyta</taxon>
        <taxon>Spermatophyta</taxon>
        <taxon>Magnoliopsida</taxon>
        <taxon>eudicotyledons</taxon>
        <taxon>Gunneridae</taxon>
        <taxon>Pentapetalae</taxon>
        <taxon>rosids</taxon>
        <taxon>malvids</taxon>
        <taxon>Myrtales</taxon>
        <taxon>Lythraceae</taxon>
        <taxon>Punica</taxon>
    </lineage>
</organism>
<evidence type="ECO:0000313" key="5">
    <source>
        <dbReference type="Proteomes" id="UP000197138"/>
    </source>
</evidence>
<dbReference type="PANTHER" id="PTHR22835:SF158">
    <property type="entry name" value="GDSL ESTERASE_LIPASE LIP-4-LIKE ISOFORM X1"/>
    <property type="match status" value="1"/>
</dbReference>
<gene>
    <name evidence="4" type="ORF">CDL15_Pgr010007</name>
</gene>
<evidence type="ECO:0000313" key="4">
    <source>
        <dbReference type="EMBL" id="OWM80029.1"/>
    </source>
</evidence>
<keyword evidence="2" id="KW-0325">Glycoprotein</keyword>
<comment type="similarity">
    <text evidence="1">Belongs to the 'GDSL' lipolytic enzyme family.</text>
</comment>
<protein>
    <submittedName>
        <fullName evidence="4">Uncharacterized protein</fullName>
    </submittedName>
</protein>
<dbReference type="GO" id="GO:0016788">
    <property type="term" value="F:hydrolase activity, acting on ester bonds"/>
    <property type="evidence" value="ECO:0007669"/>
    <property type="project" value="InterPro"/>
</dbReference>
<dbReference type="PANTHER" id="PTHR22835">
    <property type="entry name" value="ZINC FINGER FYVE DOMAIN CONTAINING PROTEIN"/>
    <property type="match status" value="1"/>
</dbReference>
<evidence type="ECO:0000256" key="2">
    <source>
        <dbReference type="ARBA" id="ARBA00023180"/>
    </source>
</evidence>
<dbReference type="InterPro" id="IPR036514">
    <property type="entry name" value="SGNH_hydro_sf"/>
</dbReference>